<gene>
    <name evidence="2" type="ORF">HLB23_35025</name>
</gene>
<feature type="transmembrane region" description="Helical" evidence="1">
    <location>
        <begin position="18"/>
        <end position="39"/>
    </location>
</feature>
<feature type="transmembrane region" description="Helical" evidence="1">
    <location>
        <begin position="59"/>
        <end position="81"/>
    </location>
</feature>
<protein>
    <submittedName>
        <fullName evidence="2">DUF998 domain-containing protein</fullName>
    </submittedName>
</protein>
<dbReference type="EMBL" id="JABELX010000018">
    <property type="protein sequence ID" value="NNH75006.1"/>
    <property type="molecule type" value="Genomic_DNA"/>
</dbReference>
<evidence type="ECO:0000256" key="1">
    <source>
        <dbReference type="SAM" id="Phobius"/>
    </source>
</evidence>
<name>A0A849CAY3_9NOCA</name>
<keyword evidence="1" id="KW-1133">Transmembrane helix</keyword>
<reference evidence="2 3" key="1">
    <citation type="submission" date="2020-05" db="EMBL/GenBank/DDBJ databases">
        <title>MicrobeNet Type strains.</title>
        <authorList>
            <person name="Nicholson A.C."/>
        </authorList>
    </citation>
    <scope>NUCLEOTIDE SEQUENCE [LARGE SCALE GENOMIC DNA]</scope>
    <source>
        <strain evidence="2 3">JCM 3224</strain>
    </source>
</reference>
<keyword evidence="3" id="KW-1185">Reference proteome</keyword>
<dbReference type="RefSeq" id="WP_157553268.1">
    <property type="nucleotide sequence ID" value="NZ_JABELX010000018.1"/>
</dbReference>
<dbReference type="InterPro" id="IPR009339">
    <property type="entry name" value="DUF998"/>
</dbReference>
<keyword evidence="1" id="KW-0812">Transmembrane</keyword>
<proteinExistence type="predicted"/>
<organism evidence="2 3">
    <name type="scientific">Nocardia uniformis</name>
    <dbReference type="NCBI Taxonomy" id="53432"/>
    <lineage>
        <taxon>Bacteria</taxon>
        <taxon>Bacillati</taxon>
        <taxon>Actinomycetota</taxon>
        <taxon>Actinomycetes</taxon>
        <taxon>Mycobacteriales</taxon>
        <taxon>Nocardiaceae</taxon>
        <taxon>Nocardia</taxon>
    </lineage>
</organism>
<dbReference type="Proteomes" id="UP000586827">
    <property type="component" value="Unassembled WGS sequence"/>
</dbReference>
<accession>A0A849CAY3</accession>
<dbReference type="Pfam" id="PF06197">
    <property type="entry name" value="DUF998"/>
    <property type="match status" value="1"/>
</dbReference>
<dbReference type="AlphaFoldDB" id="A0A849CAY3"/>
<comment type="caution">
    <text evidence="2">The sequence shown here is derived from an EMBL/GenBank/DDBJ whole genome shotgun (WGS) entry which is preliminary data.</text>
</comment>
<evidence type="ECO:0000313" key="2">
    <source>
        <dbReference type="EMBL" id="NNH75006.1"/>
    </source>
</evidence>
<evidence type="ECO:0000313" key="3">
    <source>
        <dbReference type="Proteomes" id="UP000586827"/>
    </source>
</evidence>
<keyword evidence="1" id="KW-0472">Membrane</keyword>
<sequence length="87" mass="9190">MTAEQKYAATSSHDTARALVPAVAVGATLFPVAGIAQGLTREGFDMVKHPLSLLSTGDLGWINITNFVVSGVLYIVGAYGISRVLRR</sequence>